<keyword evidence="2" id="KW-1133">Transmembrane helix</keyword>
<protein>
    <recommendedName>
        <fullName evidence="5">Solute carrier organic anion transporter family member</fullName>
    </recommendedName>
</protein>
<dbReference type="EMBL" id="JARBDR010000018">
    <property type="protein sequence ID" value="KAJ8321924.1"/>
    <property type="molecule type" value="Genomic_DNA"/>
</dbReference>
<dbReference type="Gene3D" id="1.20.1250.20">
    <property type="entry name" value="MFS general substrate transporter like domains"/>
    <property type="match status" value="1"/>
</dbReference>
<evidence type="ECO:0000313" key="3">
    <source>
        <dbReference type="EMBL" id="KAJ8321924.1"/>
    </source>
</evidence>
<evidence type="ECO:0008006" key="5">
    <source>
        <dbReference type="Google" id="ProtNLM"/>
    </source>
</evidence>
<feature type="transmembrane region" description="Helical" evidence="2">
    <location>
        <begin position="177"/>
        <end position="195"/>
    </location>
</feature>
<feature type="transmembrane region" description="Helical" evidence="2">
    <location>
        <begin position="216"/>
        <end position="241"/>
    </location>
</feature>
<feature type="transmembrane region" description="Helical" evidence="2">
    <location>
        <begin position="261"/>
        <end position="284"/>
    </location>
</feature>
<evidence type="ECO:0000256" key="1">
    <source>
        <dbReference type="ARBA" id="ARBA00023157"/>
    </source>
</evidence>
<evidence type="ECO:0000313" key="4">
    <source>
        <dbReference type="Proteomes" id="UP001217089"/>
    </source>
</evidence>
<dbReference type="Pfam" id="PF03137">
    <property type="entry name" value="OATP"/>
    <property type="match status" value="2"/>
</dbReference>
<dbReference type="SUPFAM" id="SSF103473">
    <property type="entry name" value="MFS general substrate transporter"/>
    <property type="match status" value="1"/>
</dbReference>
<dbReference type="PANTHER" id="PTHR11388:SF142">
    <property type="entry name" value="SOLUTE CARRIER ORGANIC ANION TRANSPORTER FAMILY MEMBER 5A1"/>
    <property type="match status" value="1"/>
</dbReference>
<dbReference type="InterPro" id="IPR004156">
    <property type="entry name" value="OATP"/>
</dbReference>
<feature type="transmembrane region" description="Helical" evidence="2">
    <location>
        <begin position="28"/>
        <end position="48"/>
    </location>
</feature>
<organism evidence="3 4">
    <name type="scientific">Tegillarca granosa</name>
    <name type="common">Malaysian cockle</name>
    <name type="synonym">Anadara granosa</name>
    <dbReference type="NCBI Taxonomy" id="220873"/>
    <lineage>
        <taxon>Eukaryota</taxon>
        <taxon>Metazoa</taxon>
        <taxon>Spiralia</taxon>
        <taxon>Lophotrochozoa</taxon>
        <taxon>Mollusca</taxon>
        <taxon>Bivalvia</taxon>
        <taxon>Autobranchia</taxon>
        <taxon>Pteriomorphia</taxon>
        <taxon>Arcoida</taxon>
        <taxon>Arcoidea</taxon>
        <taxon>Arcidae</taxon>
        <taxon>Tegillarca</taxon>
    </lineage>
</organism>
<dbReference type="InterPro" id="IPR036259">
    <property type="entry name" value="MFS_trans_sf"/>
</dbReference>
<proteinExistence type="predicted"/>
<evidence type="ECO:0000256" key="2">
    <source>
        <dbReference type="SAM" id="Phobius"/>
    </source>
</evidence>
<feature type="transmembrane region" description="Helical" evidence="2">
    <location>
        <begin position="68"/>
        <end position="85"/>
    </location>
</feature>
<name>A0ABQ9FXE6_TEGGR</name>
<dbReference type="Proteomes" id="UP001217089">
    <property type="component" value="Unassembled WGS sequence"/>
</dbReference>
<comment type="caution">
    <text evidence="3">The sequence shown here is derived from an EMBL/GenBank/DDBJ whole genome shotgun (WGS) entry which is preliminary data.</text>
</comment>
<gene>
    <name evidence="3" type="ORF">KUTeg_000395</name>
</gene>
<keyword evidence="2" id="KW-0812">Transmembrane</keyword>
<feature type="transmembrane region" description="Helical" evidence="2">
    <location>
        <begin position="296"/>
        <end position="319"/>
    </location>
</feature>
<accession>A0ABQ9FXE6</accession>
<feature type="transmembrane region" description="Helical" evidence="2">
    <location>
        <begin position="97"/>
        <end position="118"/>
    </location>
</feature>
<keyword evidence="2" id="KW-0472">Membrane</keyword>
<keyword evidence="1" id="KW-1015">Disulfide bond</keyword>
<keyword evidence="4" id="KW-1185">Reference proteome</keyword>
<reference evidence="3 4" key="1">
    <citation type="submission" date="2022-12" db="EMBL/GenBank/DDBJ databases">
        <title>Chromosome-level genome of Tegillarca granosa.</title>
        <authorList>
            <person name="Kim J."/>
        </authorList>
    </citation>
    <scope>NUCLEOTIDE SEQUENCE [LARGE SCALE GENOMIC DNA]</scope>
    <source>
        <strain evidence="3">Teg-2019</strain>
        <tissue evidence="3">Adductor muscle</tissue>
    </source>
</reference>
<sequence length="360" mass="39515">MKTNIQDPETQCGAGSCHPKPLQICTNVLMFTLLYSFSGIFTSTNSIYLSSQITTLEKYFGFTSSQTGFLMSCNDIGFLMTTLFISYQARKVHIPRVLSLGGIVFGISGIICSFAYFMSPLANRPVPDVTMNDTNNEGDNFAVQGGHICHLDGGNISLHKCLGENFKETKIGLATEFTPVAMTIFAIGLIIQGVCKSPRQPFVTTYIDDNVVKTQTAFYMGLSFALLIFGPAIGYGIGGFFSKTYVTLEAVDIGPNDPRWIGAWWLGFVVFGGAAVVSGIPLLFFPRRWFKAVIRLFTNPIYALCVASVCIGAFLLAGLSTFMPKYVETQFTLPAWQANILLEMDDLENSRTCHKASPKR</sequence>
<dbReference type="PANTHER" id="PTHR11388">
    <property type="entry name" value="ORGANIC ANION TRANSPORTER"/>
    <property type="match status" value="1"/>
</dbReference>